<comment type="caution">
    <text evidence="2">The sequence shown here is derived from an EMBL/GenBank/DDBJ whole genome shotgun (WGS) entry which is preliminary data.</text>
</comment>
<reference evidence="2" key="1">
    <citation type="submission" date="2021-03" db="EMBL/GenBank/DDBJ databases">
        <title>Evolutionary innovations through gain and loss of genes in the ectomycorrhizal Boletales.</title>
        <authorList>
            <person name="Wu G."/>
            <person name="Miyauchi S."/>
            <person name="Morin E."/>
            <person name="Yang Z.-L."/>
            <person name="Xu J."/>
            <person name="Martin F.M."/>
        </authorList>
    </citation>
    <scope>NUCLEOTIDE SEQUENCE</scope>
    <source>
        <strain evidence="2">BR01</strain>
    </source>
</reference>
<dbReference type="EMBL" id="JAGFBS010000005">
    <property type="protein sequence ID" value="KAG6379024.1"/>
    <property type="molecule type" value="Genomic_DNA"/>
</dbReference>
<feature type="region of interest" description="Disordered" evidence="1">
    <location>
        <begin position="110"/>
        <end position="145"/>
    </location>
</feature>
<keyword evidence="3" id="KW-1185">Reference proteome</keyword>
<gene>
    <name evidence="2" type="ORF">JVT61DRAFT_11448</name>
</gene>
<evidence type="ECO:0000313" key="2">
    <source>
        <dbReference type="EMBL" id="KAG6379024.1"/>
    </source>
</evidence>
<sequence length="280" mass="32008">MSLAERSHSGTASLFLHANSCAHGLHLLELSALSPLHYPTFLHSSFFIIHLLSLQIPDFAGPDYDIIHQGLISGYQENEQQVVERLIVAWEAGRNTHVAEWNLQREAEARAAEDAEQEHRLQEEDQERISRRQVKAKQKEAEKKKPKMNTFALDASTLKSFDFIELWYFTPTGRSDAAKYSTTLHTDDILGISRTDNLLMELLPRPRQKGCVAEIQPLATFFWHLETHPILELPLGEKIILTYASCVHFNWHTELKAGRGYNISILNKNLISFISDKVHM</sequence>
<dbReference type="OrthoDB" id="2688210at2759"/>
<organism evidence="2 3">
    <name type="scientific">Boletus reticuloceps</name>
    <dbReference type="NCBI Taxonomy" id="495285"/>
    <lineage>
        <taxon>Eukaryota</taxon>
        <taxon>Fungi</taxon>
        <taxon>Dikarya</taxon>
        <taxon>Basidiomycota</taxon>
        <taxon>Agaricomycotina</taxon>
        <taxon>Agaricomycetes</taxon>
        <taxon>Agaricomycetidae</taxon>
        <taxon>Boletales</taxon>
        <taxon>Boletineae</taxon>
        <taxon>Boletaceae</taxon>
        <taxon>Boletoideae</taxon>
        <taxon>Boletus</taxon>
    </lineage>
</organism>
<dbReference type="Proteomes" id="UP000683000">
    <property type="component" value="Unassembled WGS sequence"/>
</dbReference>
<evidence type="ECO:0000313" key="3">
    <source>
        <dbReference type="Proteomes" id="UP000683000"/>
    </source>
</evidence>
<protein>
    <submittedName>
        <fullName evidence="2">Uncharacterized protein</fullName>
    </submittedName>
</protein>
<evidence type="ECO:0000256" key="1">
    <source>
        <dbReference type="SAM" id="MobiDB-lite"/>
    </source>
</evidence>
<accession>A0A8I2YTP5</accession>
<proteinExistence type="predicted"/>
<name>A0A8I2YTP5_9AGAM</name>
<feature type="compositionally biased region" description="Basic and acidic residues" evidence="1">
    <location>
        <begin position="110"/>
        <end position="130"/>
    </location>
</feature>
<dbReference type="AlphaFoldDB" id="A0A8I2YTP5"/>